<proteinExistence type="predicted"/>
<dbReference type="AlphaFoldDB" id="V2VYT4"/>
<dbReference type="SUPFAM" id="SSF47616">
    <property type="entry name" value="GST C-terminal domain-like"/>
    <property type="match status" value="1"/>
</dbReference>
<dbReference type="Gene3D" id="3.40.30.10">
    <property type="entry name" value="Glutaredoxin"/>
    <property type="match status" value="1"/>
</dbReference>
<dbReference type="PANTHER" id="PTHR44051:SF9">
    <property type="entry name" value="GLUTATHIONE S-TRANSFERASE 1"/>
    <property type="match status" value="1"/>
</dbReference>
<dbReference type="RefSeq" id="WP_004898729.1">
    <property type="nucleotide sequence ID" value="NZ_BBTI01000003.1"/>
</dbReference>
<dbReference type="CDD" id="cd03046">
    <property type="entry name" value="GST_N_GTT1_like"/>
    <property type="match status" value="1"/>
</dbReference>
<dbReference type="SFLD" id="SFLDS00019">
    <property type="entry name" value="Glutathione_Transferase_(cytos"/>
    <property type="match status" value="1"/>
</dbReference>
<feature type="domain" description="GST N-terminal" evidence="1">
    <location>
        <begin position="1"/>
        <end position="81"/>
    </location>
</feature>
<dbReference type="SFLD" id="SFLDG01150">
    <property type="entry name" value="Main.1:_Beta-like"/>
    <property type="match status" value="1"/>
</dbReference>
<dbReference type="InterPro" id="IPR036249">
    <property type="entry name" value="Thioredoxin-like_sf"/>
</dbReference>
<dbReference type="EMBL" id="AYEU01000001">
    <property type="protein sequence ID" value="ESK52909.1"/>
    <property type="molecule type" value="Genomic_DNA"/>
</dbReference>
<name>V2VYT4_9GAMM</name>
<evidence type="ECO:0000259" key="1">
    <source>
        <dbReference type="PROSITE" id="PS50404"/>
    </source>
</evidence>
<accession>V2VYT4</accession>
<dbReference type="SFLD" id="SFLDG00358">
    <property type="entry name" value="Main_(cytGST)"/>
    <property type="match status" value="1"/>
</dbReference>
<dbReference type="InterPro" id="IPR036282">
    <property type="entry name" value="Glutathione-S-Trfase_C_sf"/>
</dbReference>
<dbReference type="STRING" id="396323.VH98_06135"/>
<gene>
    <name evidence="2" type="ORF">P255_00012</name>
</gene>
<dbReference type="Gene3D" id="1.20.1050.10">
    <property type="match status" value="1"/>
</dbReference>
<dbReference type="HOGENOM" id="CLU_011226_15_4_6"/>
<keyword evidence="3" id="KW-1185">Reference proteome</keyword>
<dbReference type="PROSITE" id="PS50404">
    <property type="entry name" value="GST_NTER"/>
    <property type="match status" value="1"/>
</dbReference>
<dbReference type="CDD" id="cd03189">
    <property type="entry name" value="GST_C_GTT1_like"/>
    <property type="match status" value="1"/>
</dbReference>
<dbReference type="InterPro" id="IPR004045">
    <property type="entry name" value="Glutathione_S-Trfase_N"/>
</dbReference>
<reference evidence="2 3" key="1">
    <citation type="submission" date="2013-10" db="EMBL/GenBank/DDBJ databases">
        <title>The Genome Sequence of Acinetobacter brisouii CIP 110357.</title>
        <authorList>
            <consortium name="The Broad Institute Genomics Platform"/>
            <consortium name="The Broad Institute Genome Sequencing Center for Infectious Disease"/>
            <person name="Cerqueira G."/>
            <person name="Feldgarden M."/>
            <person name="Courvalin P."/>
            <person name="Grillot-Courvalin C."/>
            <person name="Clermont D."/>
            <person name="Rocha E."/>
            <person name="Yoon E.-J."/>
            <person name="Nemec A."/>
            <person name="Young S.K."/>
            <person name="Zeng Q."/>
            <person name="Gargeya S."/>
            <person name="Fitzgerald M."/>
            <person name="Abouelleil A."/>
            <person name="Alvarado L."/>
            <person name="Berlin A.M."/>
            <person name="Chapman S.B."/>
            <person name="Gainer-Dewar J."/>
            <person name="Goldberg J."/>
            <person name="Gnerre S."/>
            <person name="Griggs A."/>
            <person name="Gujja S."/>
            <person name="Hansen M."/>
            <person name="Howarth C."/>
            <person name="Imamovic A."/>
            <person name="Ireland A."/>
            <person name="Larimer J."/>
            <person name="McCowan C."/>
            <person name="Murphy C."/>
            <person name="Pearson M."/>
            <person name="Poon T.W."/>
            <person name="Priest M."/>
            <person name="Roberts A."/>
            <person name="Saif S."/>
            <person name="Shea T."/>
            <person name="Sykes S."/>
            <person name="Wortman J."/>
            <person name="Nusbaum C."/>
            <person name="Birren B."/>
        </authorList>
    </citation>
    <scope>NUCLEOTIDE SEQUENCE [LARGE SCALE GENOMIC DNA]</scope>
    <source>
        <strain evidence="2 3">CIP 110357</strain>
    </source>
</reference>
<protein>
    <recommendedName>
        <fullName evidence="1">GST N-terminal domain-containing protein</fullName>
    </recommendedName>
</protein>
<dbReference type="Proteomes" id="UP000018418">
    <property type="component" value="Unassembled WGS sequence"/>
</dbReference>
<dbReference type="PANTHER" id="PTHR44051">
    <property type="entry name" value="GLUTATHIONE S-TRANSFERASE-RELATED"/>
    <property type="match status" value="1"/>
</dbReference>
<evidence type="ECO:0000313" key="2">
    <source>
        <dbReference type="EMBL" id="ESK52909.1"/>
    </source>
</evidence>
<dbReference type="SUPFAM" id="SSF52833">
    <property type="entry name" value="Thioredoxin-like"/>
    <property type="match status" value="1"/>
</dbReference>
<dbReference type="Pfam" id="PF02798">
    <property type="entry name" value="GST_N"/>
    <property type="match status" value="1"/>
</dbReference>
<organism evidence="2 3">
    <name type="scientific">Acinetobacter brisouii CIP 110357</name>
    <dbReference type="NCBI Taxonomy" id="1341683"/>
    <lineage>
        <taxon>Bacteria</taxon>
        <taxon>Pseudomonadati</taxon>
        <taxon>Pseudomonadota</taxon>
        <taxon>Gammaproteobacteria</taxon>
        <taxon>Moraxellales</taxon>
        <taxon>Moraxellaceae</taxon>
        <taxon>Acinetobacter</taxon>
    </lineage>
</organism>
<evidence type="ECO:0000313" key="3">
    <source>
        <dbReference type="Proteomes" id="UP000018418"/>
    </source>
</evidence>
<sequence length="218" mass="25687">MMILHYLQYSRAFRILWALEELQLKDYQIRFYKRQPNLAAPDELKFIHPLGKSPILQDGQQVLAESAVILEVLQQRYDTSYQFKPRPEDQEQAYQYLYWMHYAEGSLMPLLVFQLVMSNMPAHMPLLIRPIAKKVCNGVKTGFLQPRLQDHVAYIEAYLAEHDYFAGDFSFADIQMSFPLQAMSKRIPLDIPNIRAFLARIQQREAFQRAQEIDGHYQ</sequence>
<dbReference type="PATRIC" id="fig|1341683.3.peg.8"/>
<dbReference type="OrthoDB" id="9810080at2"/>
<comment type="caution">
    <text evidence="2">The sequence shown here is derived from an EMBL/GenBank/DDBJ whole genome shotgun (WGS) entry which is preliminary data.</text>
</comment>
<dbReference type="InterPro" id="IPR040079">
    <property type="entry name" value="Glutathione_S-Trfase"/>
</dbReference>